<dbReference type="RefSeq" id="WP_379977487.1">
    <property type="nucleotide sequence ID" value="NZ_JBHSFV010000002.1"/>
</dbReference>
<dbReference type="EMBL" id="JBHSFV010000002">
    <property type="protein sequence ID" value="MFC4633289.1"/>
    <property type="molecule type" value="Genomic_DNA"/>
</dbReference>
<comment type="caution">
    <text evidence="1">The sequence shown here is derived from an EMBL/GenBank/DDBJ whole genome shotgun (WGS) entry which is preliminary data.</text>
</comment>
<accession>A0ABV9HVI7</accession>
<gene>
    <name evidence="1" type="ORF">ACFO3O_05190</name>
</gene>
<reference evidence="2" key="1">
    <citation type="journal article" date="2019" name="Int. J. Syst. Evol. Microbiol.">
        <title>The Global Catalogue of Microorganisms (GCM) 10K type strain sequencing project: providing services to taxonomists for standard genome sequencing and annotation.</title>
        <authorList>
            <consortium name="The Broad Institute Genomics Platform"/>
            <consortium name="The Broad Institute Genome Sequencing Center for Infectious Disease"/>
            <person name="Wu L."/>
            <person name="Ma J."/>
        </authorList>
    </citation>
    <scope>NUCLEOTIDE SEQUENCE [LARGE SCALE GENOMIC DNA]</scope>
    <source>
        <strain evidence="2">YJ-61-S</strain>
    </source>
</reference>
<keyword evidence="2" id="KW-1185">Reference proteome</keyword>
<evidence type="ECO:0000313" key="2">
    <source>
        <dbReference type="Proteomes" id="UP001596043"/>
    </source>
</evidence>
<evidence type="ECO:0000313" key="1">
    <source>
        <dbReference type="EMBL" id="MFC4633289.1"/>
    </source>
</evidence>
<sequence>MKIVLQLVLWVIIGVLSYLLFNAIYGEVKFNEIKEKRYKMAIENLRDLRISQMAHKTVTKTYQADFDKLVKFIDTAQFTLTQRRDSTVLDEEQTKLYGVDTYKEITIIDTLGFKSVKDSLFGTSDRYKTMINVPIEGANAKFEMKTGTINKSNIDFPVFEIRVSKDVLLFDQPKDFVTKEKQVISVDGVNGDALIVGSLDKITTNGNWPKSYGANDE</sequence>
<name>A0ABV9HVI7_9FLAO</name>
<organism evidence="1 2">
    <name type="scientific">Dokdonia ponticola</name>
    <dbReference type="NCBI Taxonomy" id="2041041"/>
    <lineage>
        <taxon>Bacteria</taxon>
        <taxon>Pseudomonadati</taxon>
        <taxon>Bacteroidota</taxon>
        <taxon>Flavobacteriia</taxon>
        <taxon>Flavobacteriales</taxon>
        <taxon>Flavobacteriaceae</taxon>
        <taxon>Dokdonia</taxon>
    </lineage>
</organism>
<protein>
    <submittedName>
        <fullName evidence="1">Uncharacterized protein</fullName>
    </submittedName>
</protein>
<proteinExistence type="predicted"/>
<dbReference type="Proteomes" id="UP001596043">
    <property type="component" value="Unassembled WGS sequence"/>
</dbReference>